<dbReference type="SUPFAM" id="SSF52317">
    <property type="entry name" value="Class I glutamine amidotransferase-like"/>
    <property type="match status" value="1"/>
</dbReference>
<dbReference type="InterPro" id="IPR017926">
    <property type="entry name" value="GATASE"/>
</dbReference>
<dbReference type="KEGG" id="hch:HCH_04533"/>
<dbReference type="PANTHER" id="PTHR42695">
    <property type="entry name" value="GLUTAMINE AMIDOTRANSFERASE YLR126C-RELATED"/>
    <property type="match status" value="1"/>
</dbReference>
<sequence>MKALGDMETGKLLIALCGDTHPAILEEFGNFDSWFIDVFDKMGISTHLWNTHMHHDAPEGDFIGCVVTGSPAMVTDRAQWSEDLGRWMRLAIERGLPLLGVCYGHQLLADALGGVVDYQPDGREIGSLLITNHAFDSDDYIFSRLPHIFHAHLTHAQSVLTLPEGAVNLASSGRVKHQAFRYGARTWGVQFHPEFTCPIMSAYLSVYRDQIPPAQRLQLEAHLQDCFDAQRVLEIFAEGCLRGFA</sequence>
<gene>
    <name evidence="2" type="primary">guaA</name>
    <name evidence="2" type="ordered locus">HCH_04533</name>
</gene>
<name>Q2SDP1_HAHCH</name>
<dbReference type="CDD" id="cd01741">
    <property type="entry name" value="GATase1_1"/>
    <property type="match status" value="1"/>
</dbReference>
<dbReference type="STRING" id="349521.HCH_04533"/>
<dbReference type="HOGENOM" id="CLU_054974_4_1_6"/>
<dbReference type="InterPro" id="IPR029062">
    <property type="entry name" value="Class_I_gatase-like"/>
</dbReference>
<dbReference type="Gene3D" id="3.40.50.880">
    <property type="match status" value="1"/>
</dbReference>
<dbReference type="Proteomes" id="UP000000238">
    <property type="component" value="Chromosome"/>
</dbReference>
<reference evidence="2 3" key="1">
    <citation type="journal article" date="2005" name="Nucleic Acids Res.">
        <title>Genomic blueprint of Hahella chejuensis, a marine microbe producing an algicidal agent.</title>
        <authorList>
            <person name="Jeong H."/>
            <person name="Yim J.H."/>
            <person name="Lee C."/>
            <person name="Choi S.-H."/>
            <person name="Park Y.K."/>
            <person name="Yoon S.H."/>
            <person name="Hur C.-G."/>
            <person name="Kang H.-Y."/>
            <person name="Kim D."/>
            <person name="Lee H.H."/>
            <person name="Park K.H."/>
            <person name="Park S.-H."/>
            <person name="Park H.-S."/>
            <person name="Lee H.K."/>
            <person name="Oh T.K."/>
            <person name="Kim J.F."/>
        </authorList>
    </citation>
    <scope>NUCLEOTIDE SEQUENCE [LARGE SCALE GENOMIC DNA]</scope>
    <source>
        <strain evidence="2 3">KCTC 2396</strain>
    </source>
</reference>
<dbReference type="PROSITE" id="PS51273">
    <property type="entry name" value="GATASE_TYPE_1"/>
    <property type="match status" value="1"/>
</dbReference>
<organism evidence="2 3">
    <name type="scientific">Hahella chejuensis (strain KCTC 2396)</name>
    <dbReference type="NCBI Taxonomy" id="349521"/>
    <lineage>
        <taxon>Bacteria</taxon>
        <taxon>Pseudomonadati</taxon>
        <taxon>Pseudomonadota</taxon>
        <taxon>Gammaproteobacteria</taxon>
        <taxon>Oceanospirillales</taxon>
        <taxon>Hahellaceae</taxon>
        <taxon>Hahella</taxon>
    </lineage>
</organism>
<accession>Q2SDP1</accession>
<dbReference type="EMBL" id="CP000155">
    <property type="protein sequence ID" value="ABC31233.1"/>
    <property type="molecule type" value="Genomic_DNA"/>
</dbReference>
<dbReference type="PANTHER" id="PTHR42695:SF5">
    <property type="entry name" value="GLUTAMINE AMIDOTRANSFERASE YLR126C-RELATED"/>
    <property type="match status" value="1"/>
</dbReference>
<dbReference type="GO" id="GO:0005829">
    <property type="term" value="C:cytosol"/>
    <property type="evidence" value="ECO:0007669"/>
    <property type="project" value="TreeGrafter"/>
</dbReference>
<keyword evidence="3" id="KW-1185">Reference proteome</keyword>
<protein>
    <submittedName>
        <fullName evidence="2">GMP synthase</fullName>
    </submittedName>
</protein>
<feature type="domain" description="Glutamine amidotransferase" evidence="1">
    <location>
        <begin position="34"/>
        <end position="197"/>
    </location>
</feature>
<dbReference type="AlphaFoldDB" id="Q2SDP1"/>
<evidence type="ECO:0000259" key="1">
    <source>
        <dbReference type="Pfam" id="PF00117"/>
    </source>
</evidence>
<evidence type="ECO:0000313" key="3">
    <source>
        <dbReference type="Proteomes" id="UP000000238"/>
    </source>
</evidence>
<dbReference type="NCBIfam" id="NF006562">
    <property type="entry name" value="PRK09065.1"/>
    <property type="match status" value="1"/>
</dbReference>
<dbReference type="Pfam" id="PF00117">
    <property type="entry name" value="GATase"/>
    <property type="match status" value="1"/>
</dbReference>
<proteinExistence type="predicted"/>
<evidence type="ECO:0000313" key="2">
    <source>
        <dbReference type="EMBL" id="ABC31233.1"/>
    </source>
</evidence>
<dbReference type="InterPro" id="IPR044992">
    <property type="entry name" value="ChyE-like"/>
</dbReference>
<dbReference type="eggNOG" id="COG0518">
    <property type="taxonomic scope" value="Bacteria"/>
</dbReference>